<evidence type="ECO:0000313" key="1">
    <source>
        <dbReference type="EMBL" id="KKL74163.1"/>
    </source>
</evidence>
<dbReference type="PROSITE" id="PS51257">
    <property type="entry name" value="PROKAR_LIPOPROTEIN"/>
    <property type="match status" value="1"/>
</dbReference>
<organism evidence="1">
    <name type="scientific">marine sediment metagenome</name>
    <dbReference type="NCBI Taxonomy" id="412755"/>
    <lineage>
        <taxon>unclassified sequences</taxon>
        <taxon>metagenomes</taxon>
        <taxon>ecological metagenomes</taxon>
    </lineage>
</organism>
<dbReference type="EMBL" id="LAZR01024738">
    <property type="protein sequence ID" value="KKL74163.1"/>
    <property type="molecule type" value="Genomic_DNA"/>
</dbReference>
<reference evidence="1" key="1">
    <citation type="journal article" date="2015" name="Nature">
        <title>Complex archaea that bridge the gap between prokaryotes and eukaryotes.</title>
        <authorList>
            <person name="Spang A."/>
            <person name="Saw J.H."/>
            <person name="Jorgensen S.L."/>
            <person name="Zaremba-Niedzwiedzka K."/>
            <person name="Martijn J."/>
            <person name="Lind A.E."/>
            <person name="van Eijk R."/>
            <person name="Schleper C."/>
            <person name="Guy L."/>
            <person name="Ettema T.J."/>
        </authorList>
    </citation>
    <scope>NUCLEOTIDE SEQUENCE</scope>
</reference>
<proteinExistence type="predicted"/>
<sequence length="71" mass="7395">MRRAAPSGWIAAALACAMLALDGCGGKKTPPVVHKGKTVGQWVHQLMAGDGGLRFEAITACGEMGPSVRRF</sequence>
<gene>
    <name evidence="1" type="ORF">LCGC14_2067620</name>
</gene>
<dbReference type="AlphaFoldDB" id="A0A0F9EJ91"/>
<accession>A0A0F9EJ91</accession>
<protein>
    <submittedName>
        <fullName evidence="1">Uncharacterized protein</fullName>
    </submittedName>
</protein>
<comment type="caution">
    <text evidence="1">The sequence shown here is derived from an EMBL/GenBank/DDBJ whole genome shotgun (WGS) entry which is preliminary data.</text>
</comment>
<name>A0A0F9EJ91_9ZZZZ</name>